<evidence type="ECO:0000256" key="1">
    <source>
        <dbReference type="SAM" id="Phobius"/>
    </source>
</evidence>
<feature type="transmembrane region" description="Helical" evidence="1">
    <location>
        <begin position="54"/>
        <end position="75"/>
    </location>
</feature>
<dbReference type="AlphaFoldDB" id="A0A2M7K242"/>
<dbReference type="Proteomes" id="UP000229924">
    <property type="component" value="Unassembled WGS sequence"/>
</dbReference>
<comment type="caution">
    <text evidence="2">The sequence shown here is derived from an EMBL/GenBank/DDBJ whole genome shotgun (WGS) entry which is preliminary data.</text>
</comment>
<protein>
    <submittedName>
        <fullName evidence="2">Uncharacterized protein</fullName>
    </submittedName>
</protein>
<keyword evidence="1" id="KW-0472">Membrane</keyword>
<proteinExistence type="predicted"/>
<evidence type="ECO:0000313" key="2">
    <source>
        <dbReference type="EMBL" id="PIX30307.1"/>
    </source>
</evidence>
<keyword evidence="1" id="KW-1133">Transmembrane helix</keyword>
<name>A0A2M7K242_9BACT</name>
<keyword evidence="1" id="KW-0812">Transmembrane</keyword>
<organism evidence="2 3">
    <name type="scientific">Candidatus Berkelbacteria bacterium CG_4_8_14_3_um_filter_42_13</name>
    <dbReference type="NCBI Taxonomy" id="1974505"/>
    <lineage>
        <taxon>Bacteria</taxon>
        <taxon>Candidatus Berkelbacteria</taxon>
    </lineage>
</organism>
<evidence type="ECO:0000313" key="3">
    <source>
        <dbReference type="Proteomes" id="UP000229924"/>
    </source>
</evidence>
<sequence>VAQAFARTEALEARIMTIEKSDQTTFKRLGKLHRKLNAKFELYRRWHQNPHANALNIAALIVFAFTTLFTSWFMYGPMYQKALADAQTCTWDGSDSTDWENGANWAN</sequence>
<reference evidence="3" key="1">
    <citation type="submission" date="2017-09" db="EMBL/GenBank/DDBJ databases">
        <title>Depth-based differentiation of microbial function through sediment-hosted aquifers and enrichment of novel symbionts in the deep terrestrial subsurface.</title>
        <authorList>
            <person name="Probst A.J."/>
            <person name="Ladd B."/>
            <person name="Jarett J.K."/>
            <person name="Geller-Mcgrath D.E."/>
            <person name="Sieber C.M.K."/>
            <person name="Emerson J.B."/>
            <person name="Anantharaman K."/>
            <person name="Thomas B.C."/>
            <person name="Malmstrom R."/>
            <person name="Stieglmeier M."/>
            <person name="Klingl A."/>
            <person name="Woyke T."/>
            <person name="Ryan C.M."/>
            <person name="Banfield J.F."/>
        </authorList>
    </citation>
    <scope>NUCLEOTIDE SEQUENCE [LARGE SCALE GENOMIC DNA]</scope>
</reference>
<gene>
    <name evidence="2" type="ORF">COZ63_00320</name>
</gene>
<feature type="non-terminal residue" evidence="2">
    <location>
        <position position="1"/>
    </location>
</feature>
<accession>A0A2M7K242</accession>
<dbReference type="EMBL" id="PFIK01000004">
    <property type="protein sequence ID" value="PIX30307.1"/>
    <property type="molecule type" value="Genomic_DNA"/>
</dbReference>
<feature type="non-terminal residue" evidence="2">
    <location>
        <position position="107"/>
    </location>
</feature>